<dbReference type="SUPFAM" id="SSF57716">
    <property type="entry name" value="Glucocorticoid receptor-like (DNA-binding domain)"/>
    <property type="match status" value="1"/>
</dbReference>
<dbReference type="Proteomes" id="UP000192330">
    <property type="component" value="Unassembled WGS sequence"/>
</dbReference>
<organism evidence="6 7">
    <name type="scientific">Primorskyibacter flagellatus</name>
    <dbReference type="NCBI Taxonomy" id="1387277"/>
    <lineage>
        <taxon>Bacteria</taxon>
        <taxon>Pseudomonadati</taxon>
        <taxon>Pseudomonadota</taxon>
        <taxon>Alphaproteobacteria</taxon>
        <taxon>Rhodobacterales</taxon>
        <taxon>Roseobacteraceae</taxon>
        <taxon>Primorskyibacter</taxon>
    </lineage>
</organism>
<evidence type="ECO:0000313" key="7">
    <source>
        <dbReference type="Proteomes" id="UP000192330"/>
    </source>
</evidence>
<evidence type="ECO:0000256" key="4">
    <source>
        <dbReference type="PROSITE-ProRule" id="PRU00510"/>
    </source>
</evidence>
<sequence length="110" mass="12283">MGRNDKFRELLKDRLAALTTDDALAQDAQAVVELDQQAVGRLSRMDALQMQAMARAGQVRRDAEAQRLRQALLRLDQDEYGWCDDCGEKIAEKRLEVDLTATRCIGCASG</sequence>
<dbReference type="PROSITE" id="PS51128">
    <property type="entry name" value="ZF_DKSA_2"/>
    <property type="match status" value="1"/>
</dbReference>
<proteinExistence type="predicted"/>
<keyword evidence="3" id="KW-0862">Zinc</keyword>
<feature type="domain" description="Zinc finger DksA/TraR C4-type" evidence="5">
    <location>
        <begin position="80"/>
        <end position="109"/>
    </location>
</feature>
<dbReference type="InterPro" id="IPR000962">
    <property type="entry name" value="Znf_DskA_TraR"/>
</dbReference>
<dbReference type="STRING" id="1387277.SAMN06295998_101183"/>
<keyword evidence="1" id="KW-0479">Metal-binding</keyword>
<keyword evidence="7" id="KW-1185">Reference proteome</keyword>
<dbReference type="Pfam" id="PF01258">
    <property type="entry name" value="zf-dskA_traR"/>
    <property type="match status" value="1"/>
</dbReference>
<dbReference type="GO" id="GO:0008270">
    <property type="term" value="F:zinc ion binding"/>
    <property type="evidence" value="ECO:0007669"/>
    <property type="project" value="UniProtKB-KW"/>
</dbReference>
<dbReference type="RefSeq" id="WP_084349921.1">
    <property type="nucleotide sequence ID" value="NZ_FWYD01000001.1"/>
</dbReference>
<name>A0A1W1Z321_9RHOB</name>
<dbReference type="AlphaFoldDB" id="A0A1W1Z321"/>
<protein>
    <submittedName>
        <fullName evidence="6">Transcriptional regulator, TraR/DksA family</fullName>
    </submittedName>
</protein>
<accession>A0A1W1Z321</accession>
<feature type="zinc finger region" description="dksA C4-type" evidence="4">
    <location>
        <begin position="83"/>
        <end position="107"/>
    </location>
</feature>
<gene>
    <name evidence="6" type="ORF">SAMN06295998_101183</name>
</gene>
<evidence type="ECO:0000313" key="6">
    <source>
        <dbReference type="EMBL" id="SMC42786.1"/>
    </source>
</evidence>
<evidence type="ECO:0000256" key="2">
    <source>
        <dbReference type="ARBA" id="ARBA00022771"/>
    </source>
</evidence>
<evidence type="ECO:0000256" key="3">
    <source>
        <dbReference type="ARBA" id="ARBA00022833"/>
    </source>
</evidence>
<reference evidence="6 7" key="1">
    <citation type="submission" date="2017-04" db="EMBL/GenBank/DDBJ databases">
        <authorList>
            <person name="Afonso C.L."/>
            <person name="Miller P.J."/>
            <person name="Scott M.A."/>
            <person name="Spackman E."/>
            <person name="Goraichik I."/>
            <person name="Dimitrov K.M."/>
            <person name="Suarez D.L."/>
            <person name="Swayne D.E."/>
        </authorList>
    </citation>
    <scope>NUCLEOTIDE SEQUENCE [LARGE SCALE GENOMIC DNA]</scope>
    <source>
        <strain evidence="6 7">CGMCC 1.12644</strain>
    </source>
</reference>
<evidence type="ECO:0000259" key="5">
    <source>
        <dbReference type="Pfam" id="PF01258"/>
    </source>
</evidence>
<dbReference type="EMBL" id="FWYD01000001">
    <property type="protein sequence ID" value="SMC42786.1"/>
    <property type="molecule type" value="Genomic_DNA"/>
</dbReference>
<evidence type="ECO:0000256" key="1">
    <source>
        <dbReference type="ARBA" id="ARBA00022723"/>
    </source>
</evidence>
<dbReference type="Gene3D" id="1.20.120.910">
    <property type="entry name" value="DksA, coiled-coil domain"/>
    <property type="match status" value="1"/>
</dbReference>
<keyword evidence="2" id="KW-0863">Zinc-finger</keyword>